<dbReference type="PANTHER" id="PTHR11214:SF378">
    <property type="entry name" value="BETA-1,3-GALACTOSYLTRANSFERASE 4"/>
    <property type="match status" value="1"/>
</dbReference>
<keyword evidence="8 10" id="KW-0333">Golgi apparatus</keyword>
<evidence type="ECO:0000256" key="8">
    <source>
        <dbReference type="ARBA" id="ARBA00023034"/>
    </source>
</evidence>
<evidence type="ECO:0000256" key="3">
    <source>
        <dbReference type="ARBA" id="ARBA00022676"/>
    </source>
</evidence>
<evidence type="ECO:0000313" key="11">
    <source>
        <dbReference type="EMBL" id="TFJ97058.1"/>
    </source>
</evidence>
<protein>
    <recommendedName>
        <fullName evidence="10">Hexosyltransferase</fullName>
        <ecNumber evidence="10">2.4.1.-</ecNumber>
    </recommendedName>
</protein>
<keyword evidence="3 10" id="KW-0328">Glycosyltransferase</keyword>
<reference evidence="11 12" key="2">
    <citation type="submission" date="2019-04" db="EMBL/GenBank/DDBJ databases">
        <title>The genome sequence of big-headed turtle.</title>
        <authorList>
            <person name="Gong S."/>
        </authorList>
    </citation>
    <scope>NUCLEOTIDE SEQUENCE [LARGE SCALE GENOMIC DNA]</scope>
    <source>
        <strain evidence="11">DO16091913</strain>
        <tissue evidence="11">Muscle</tissue>
    </source>
</reference>
<keyword evidence="6" id="KW-0735">Signal-anchor</keyword>
<dbReference type="STRING" id="55544.A0A4D9DJH7"/>
<evidence type="ECO:0000256" key="2">
    <source>
        <dbReference type="ARBA" id="ARBA00008661"/>
    </source>
</evidence>
<keyword evidence="4" id="KW-0808">Transferase</keyword>
<evidence type="ECO:0000256" key="4">
    <source>
        <dbReference type="ARBA" id="ARBA00022679"/>
    </source>
</evidence>
<sequence length="350" mass="36627">MAPRLCPPRRPSARLLWGLLAGLGGLALLSLLVGGTGEELLSRSLAPFLGGGGGFLHADPPLPGPDSFLLPNVDSCGPRAPFLLVLVASAPGHTAQRQAVRASWGGARWAGGYPVQTLFALGAPGSGEEQARLEEESQRHGDLVQGRFADTYANLTLKTMMLLGWAAARCPGAAFVVKVDDDVFLNLPALARHLGALPSPRRLYLGRVHWRVQPNRDPGHRHHVLASAYPAGAFPPYCSGTAYVLSGDAALGVLGAAPHVPPVPLEDVYVGLCARWAGLAPTHTARMAGSTHYPLDPCCYGEVLYSVHQVGPQAMGAAWAMVGGEGGACTPLHRGLGVLRCKVLALLEGL</sequence>
<dbReference type="Proteomes" id="UP000297703">
    <property type="component" value="Unassembled WGS sequence"/>
</dbReference>
<accession>A0A4D9DJH7</accession>
<name>A0A4D9DJH7_9SAUR</name>
<comment type="subcellular location">
    <subcellularLocation>
        <location evidence="1 10">Golgi apparatus membrane</location>
        <topology evidence="1 10">Single-pass type II membrane protein</topology>
    </subcellularLocation>
</comment>
<keyword evidence="9" id="KW-0472">Membrane</keyword>
<dbReference type="GO" id="GO:0016758">
    <property type="term" value="F:hexosyltransferase activity"/>
    <property type="evidence" value="ECO:0007669"/>
    <property type="project" value="InterPro"/>
</dbReference>
<proteinExistence type="inferred from homology"/>
<dbReference type="GO" id="GO:0000139">
    <property type="term" value="C:Golgi membrane"/>
    <property type="evidence" value="ECO:0007669"/>
    <property type="project" value="UniProtKB-SubCell"/>
</dbReference>
<keyword evidence="7" id="KW-1133">Transmembrane helix</keyword>
<dbReference type="Pfam" id="PF01762">
    <property type="entry name" value="Galactosyl_T"/>
    <property type="match status" value="1"/>
</dbReference>
<dbReference type="EC" id="2.4.1.-" evidence="10"/>
<evidence type="ECO:0000256" key="1">
    <source>
        <dbReference type="ARBA" id="ARBA00004323"/>
    </source>
</evidence>
<organism evidence="11 12">
    <name type="scientific">Platysternon megacephalum</name>
    <name type="common">big-headed turtle</name>
    <dbReference type="NCBI Taxonomy" id="55544"/>
    <lineage>
        <taxon>Eukaryota</taxon>
        <taxon>Metazoa</taxon>
        <taxon>Chordata</taxon>
        <taxon>Craniata</taxon>
        <taxon>Vertebrata</taxon>
        <taxon>Euteleostomi</taxon>
        <taxon>Archelosauria</taxon>
        <taxon>Testudinata</taxon>
        <taxon>Testudines</taxon>
        <taxon>Cryptodira</taxon>
        <taxon>Durocryptodira</taxon>
        <taxon>Testudinoidea</taxon>
        <taxon>Platysternidae</taxon>
        <taxon>Platysternon</taxon>
    </lineage>
</organism>
<keyword evidence="5" id="KW-0812">Transmembrane</keyword>
<evidence type="ECO:0000313" key="12">
    <source>
        <dbReference type="Proteomes" id="UP000297703"/>
    </source>
</evidence>
<evidence type="ECO:0000256" key="7">
    <source>
        <dbReference type="ARBA" id="ARBA00022989"/>
    </source>
</evidence>
<reference evidence="11 12" key="1">
    <citation type="submission" date="2019-04" db="EMBL/GenBank/DDBJ databases">
        <title>Draft genome of the big-headed turtle Platysternon megacephalum.</title>
        <authorList>
            <person name="Gong S."/>
        </authorList>
    </citation>
    <scope>NUCLEOTIDE SEQUENCE [LARGE SCALE GENOMIC DNA]</scope>
    <source>
        <strain evidence="11">DO16091913</strain>
        <tissue evidence="11">Muscle</tissue>
    </source>
</reference>
<comment type="caution">
    <text evidence="11">The sequence shown here is derived from an EMBL/GenBank/DDBJ whole genome shotgun (WGS) entry which is preliminary data.</text>
</comment>
<dbReference type="AlphaFoldDB" id="A0A4D9DJH7"/>
<comment type="similarity">
    <text evidence="2 10">Belongs to the glycosyltransferase 31 family.</text>
</comment>
<dbReference type="EMBL" id="QXTE01000538">
    <property type="protein sequence ID" value="TFJ97058.1"/>
    <property type="molecule type" value="Genomic_DNA"/>
</dbReference>
<dbReference type="FunFam" id="3.90.550.50:FF:000055">
    <property type="entry name" value="Hexosyltransferase"/>
    <property type="match status" value="1"/>
</dbReference>
<dbReference type="PANTHER" id="PTHR11214">
    <property type="entry name" value="BETA-1,3-N-ACETYLGLUCOSAMINYLTRANSFERASE"/>
    <property type="match status" value="1"/>
</dbReference>
<dbReference type="GO" id="GO:0006493">
    <property type="term" value="P:protein O-linked glycosylation"/>
    <property type="evidence" value="ECO:0007669"/>
    <property type="project" value="TreeGrafter"/>
</dbReference>
<evidence type="ECO:0000256" key="10">
    <source>
        <dbReference type="RuleBase" id="RU363063"/>
    </source>
</evidence>
<dbReference type="Gene3D" id="3.90.550.50">
    <property type="match status" value="1"/>
</dbReference>
<evidence type="ECO:0000256" key="6">
    <source>
        <dbReference type="ARBA" id="ARBA00022968"/>
    </source>
</evidence>
<gene>
    <name evidence="11" type="ORF">DR999_PMT21100</name>
</gene>
<evidence type="ECO:0000256" key="5">
    <source>
        <dbReference type="ARBA" id="ARBA00022692"/>
    </source>
</evidence>
<dbReference type="InterPro" id="IPR002659">
    <property type="entry name" value="Glyco_trans_31"/>
</dbReference>
<keyword evidence="12" id="KW-1185">Reference proteome</keyword>
<evidence type="ECO:0000256" key="9">
    <source>
        <dbReference type="ARBA" id="ARBA00023136"/>
    </source>
</evidence>
<dbReference type="OrthoDB" id="2139606at2759"/>